<comment type="caution">
    <text evidence="2">The sequence shown here is derived from an EMBL/GenBank/DDBJ whole genome shotgun (WGS) entry which is preliminary data.</text>
</comment>
<proteinExistence type="predicted"/>
<gene>
    <name evidence="2" type="ORF">PENTCL1PPCAC_16080</name>
</gene>
<dbReference type="Gene3D" id="2.70.170.10">
    <property type="entry name" value="Neurotransmitter-gated ion-channel ligand-binding domain"/>
    <property type="match status" value="1"/>
</dbReference>
<evidence type="ECO:0000313" key="2">
    <source>
        <dbReference type="EMBL" id="GMS93905.1"/>
    </source>
</evidence>
<dbReference type="SUPFAM" id="SSF63712">
    <property type="entry name" value="Nicotinic receptor ligand binding domain-like"/>
    <property type="match status" value="1"/>
</dbReference>
<keyword evidence="3" id="KW-1185">Reference proteome</keyword>
<feature type="non-terminal residue" evidence="2">
    <location>
        <position position="1"/>
    </location>
</feature>
<dbReference type="InterPro" id="IPR006202">
    <property type="entry name" value="Neur_chan_lig-bd"/>
</dbReference>
<name>A0AAV5THU1_9BILA</name>
<accession>A0AAV5THU1</accession>
<dbReference type="Proteomes" id="UP001432027">
    <property type="component" value="Unassembled WGS sequence"/>
</dbReference>
<dbReference type="EMBL" id="BTSX01000004">
    <property type="protein sequence ID" value="GMS93905.1"/>
    <property type="molecule type" value="Genomic_DNA"/>
</dbReference>
<protein>
    <recommendedName>
        <fullName evidence="1">Neurotransmitter-gated ion-channel ligand-binding domain-containing protein</fullName>
    </recommendedName>
</protein>
<dbReference type="Pfam" id="PF02931">
    <property type="entry name" value="Neur_chan_LBD"/>
    <property type="match status" value="1"/>
</dbReference>
<feature type="non-terminal residue" evidence="2">
    <location>
        <position position="72"/>
    </location>
</feature>
<dbReference type="AlphaFoldDB" id="A0AAV5THU1"/>
<sequence>LLYYYNKNVRPVKNATEAVKVKFAASLIRLIDVDEVNQVLTTFLWLEMVHYRAGSELQIPTAARVSNLSRFL</sequence>
<dbReference type="GO" id="GO:0005230">
    <property type="term" value="F:extracellular ligand-gated monoatomic ion channel activity"/>
    <property type="evidence" value="ECO:0007669"/>
    <property type="project" value="InterPro"/>
</dbReference>
<organism evidence="2 3">
    <name type="scientific">Pristionchus entomophagus</name>
    <dbReference type="NCBI Taxonomy" id="358040"/>
    <lineage>
        <taxon>Eukaryota</taxon>
        <taxon>Metazoa</taxon>
        <taxon>Ecdysozoa</taxon>
        <taxon>Nematoda</taxon>
        <taxon>Chromadorea</taxon>
        <taxon>Rhabditida</taxon>
        <taxon>Rhabditina</taxon>
        <taxon>Diplogasteromorpha</taxon>
        <taxon>Diplogasteroidea</taxon>
        <taxon>Neodiplogasteridae</taxon>
        <taxon>Pristionchus</taxon>
    </lineage>
</organism>
<evidence type="ECO:0000259" key="1">
    <source>
        <dbReference type="Pfam" id="PF02931"/>
    </source>
</evidence>
<evidence type="ECO:0000313" key="3">
    <source>
        <dbReference type="Proteomes" id="UP001432027"/>
    </source>
</evidence>
<feature type="domain" description="Neurotransmitter-gated ion-channel ligand-binding" evidence="1">
    <location>
        <begin position="1"/>
        <end position="49"/>
    </location>
</feature>
<dbReference type="GO" id="GO:0016020">
    <property type="term" value="C:membrane"/>
    <property type="evidence" value="ECO:0007669"/>
    <property type="project" value="InterPro"/>
</dbReference>
<dbReference type="InterPro" id="IPR036734">
    <property type="entry name" value="Neur_chan_lig-bd_sf"/>
</dbReference>
<reference evidence="2" key="1">
    <citation type="submission" date="2023-10" db="EMBL/GenBank/DDBJ databases">
        <title>Genome assembly of Pristionchus species.</title>
        <authorList>
            <person name="Yoshida K."/>
            <person name="Sommer R.J."/>
        </authorList>
    </citation>
    <scope>NUCLEOTIDE SEQUENCE</scope>
    <source>
        <strain evidence="2">RS0144</strain>
    </source>
</reference>